<dbReference type="GO" id="GO:0016987">
    <property type="term" value="F:sigma factor activity"/>
    <property type="evidence" value="ECO:0007669"/>
    <property type="project" value="UniProtKB-KW"/>
</dbReference>
<name>R1AR40_9FIRM</name>
<dbReference type="PATRIC" id="fig|1304284.3.peg.2297"/>
<keyword evidence="4" id="KW-0548">Nucleotidyltransferase</keyword>
<accession>R1AR40</accession>
<dbReference type="Pfam" id="PF00309">
    <property type="entry name" value="Sigma54_AID"/>
    <property type="match status" value="1"/>
</dbReference>
<dbReference type="AlphaFoldDB" id="R1AR40"/>
<keyword evidence="7" id="KW-0238">DNA-binding</keyword>
<evidence type="ECO:0000256" key="9">
    <source>
        <dbReference type="SAM" id="Coils"/>
    </source>
</evidence>
<dbReference type="eggNOG" id="COG1508">
    <property type="taxonomic scope" value="Bacteria"/>
</dbReference>
<evidence type="ECO:0000256" key="7">
    <source>
        <dbReference type="ARBA" id="ARBA00023125"/>
    </source>
</evidence>
<keyword evidence="9" id="KW-0175">Coiled coil</keyword>
<dbReference type="InterPro" id="IPR000394">
    <property type="entry name" value="RNA_pol_sigma_54"/>
</dbReference>
<dbReference type="Pfam" id="PF04963">
    <property type="entry name" value="Sigma54_CBD"/>
    <property type="match status" value="1"/>
</dbReference>
<organism evidence="12 13">
    <name type="scientific">Caldisalinibacter kiritimatiensis</name>
    <dbReference type="NCBI Taxonomy" id="1304284"/>
    <lineage>
        <taxon>Bacteria</taxon>
        <taxon>Bacillati</taxon>
        <taxon>Bacillota</taxon>
        <taxon>Tissierellia</taxon>
        <taxon>Tissierellales</taxon>
        <taxon>Thermohalobacteraceae</taxon>
        <taxon>Caldisalinibacter</taxon>
    </lineage>
</organism>
<keyword evidence="5" id="KW-0805">Transcription regulation</keyword>
<evidence type="ECO:0000256" key="8">
    <source>
        <dbReference type="ARBA" id="ARBA00023163"/>
    </source>
</evidence>
<evidence type="ECO:0000259" key="11">
    <source>
        <dbReference type="Pfam" id="PF04963"/>
    </source>
</evidence>
<keyword evidence="3" id="KW-0808">Transferase</keyword>
<comment type="similarity">
    <text evidence="1">Belongs to the sigma-54 factor family.</text>
</comment>
<dbReference type="InterPro" id="IPR007634">
    <property type="entry name" value="RNA_pol_sigma_54_DNA-bd"/>
</dbReference>
<dbReference type="InterPro" id="IPR038709">
    <property type="entry name" value="RpoN_core-bd_sf"/>
</dbReference>
<dbReference type="PROSITE" id="PS00718">
    <property type="entry name" value="SIGMA54_2"/>
    <property type="match status" value="1"/>
</dbReference>
<dbReference type="Proteomes" id="UP000013378">
    <property type="component" value="Unassembled WGS sequence"/>
</dbReference>
<feature type="domain" description="RNA polymerase sigma factor 54 core-binding" evidence="11">
    <location>
        <begin position="98"/>
        <end position="287"/>
    </location>
</feature>
<evidence type="ECO:0000313" key="13">
    <source>
        <dbReference type="Proteomes" id="UP000013378"/>
    </source>
</evidence>
<dbReference type="PANTHER" id="PTHR32248">
    <property type="entry name" value="RNA POLYMERASE SIGMA-54 FACTOR"/>
    <property type="match status" value="1"/>
</dbReference>
<dbReference type="GO" id="GO:0001216">
    <property type="term" value="F:DNA-binding transcription activator activity"/>
    <property type="evidence" value="ECO:0007669"/>
    <property type="project" value="InterPro"/>
</dbReference>
<keyword evidence="13" id="KW-1185">Reference proteome</keyword>
<dbReference type="InterPro" id="IPR007046">
    <property type="entry name" value="RNA_pol_sigma_54_core-bd"/>
</dbReference>
<dbReference type="PANTHER" id="PTHR32248:SF4">
    <property type="entry name" value="RNA POLYMERASE SIGMA-54 FACTOR"/>
    <property type="match status" value="1"/>
</dbReference>
<dbReference type="RefSeq" id="WP_006316645.1">
    <property type="nucleotide sequence ID" value="NZ_ARZA01000260.1"/>
</dbReference>
<keyword evidence="2" id="KW-0240">DNA-directed RNA polymerase</keyword>
<dbReference type="Pfam" id="PF04552">
    <property type="entry name" value="Sigma54_DBD"/>
    <property type="match status" value="1"/>
</dbReference>
<evidence type="ECO:0000256" key="5">
    <source>
        <dbReference type="ARBA" id="ARBA00023015"/>
    </source>
</evidence>
<evidence type="ECO:0000256" key="4">
    <source>
        <dbReference type="ARBA" id="ARBA00022695"/>
    </source>
</evidence>
<dbReference type="GO" id="GO:0016779">
    <property type="term" value="F:nucleotidyltransferase activity"/>
    <property type="evidence" value="ECO:0007669"/>
    <property type="project" value="UniProtKB-KW"/>
</dbReference>
<sequence length="459" mass="53433">MKLGFDLNLEQTQKLVMTPELRQAIQILQFSNQELQEFIEQRIEENPLLEVETINKKEENIDEINDKIEDIDWKEYFEQYDDISYRQPKNSDEKKESFESFVKVKTTLKDHLLFQLNMSIFDERYKNIGEVIIDSIDKNGYLITSIEEIGKQLGVPYDEVEKVLQIIQSFDPVGVGARNLKECLTIQLKSRRIEDKIPYLVVERHLEDIGNNRIMKLAKKLSISKKKAQEICDLIKSLEPKPGRGFSHESDNIRYITPDVILEYIDGEYVIIVNDVTAPRLMVSKYYKELLKKAKDQNISKFLTEKLNSSMWVIKSIEQRRMTIYKVAKSIVKFQQDFFEKGNKALKPLVLKDIAEDIGVHESTVSRAVNGKYMQTPRGLFELKYFFSSGLSSRSGEVSSTSIKSMIKELIDNENPKKPLSDQKIANILKEKNIKISRRTVAKYRDEMNIPSSSGRRRY</sequence>
<evidence type="ECO:0000313" key="12">
    <source>
        <dbReference type="EMBL" id="EOC99612.1"/>
    </source>
</evidence>
<dbReference type="STRING" id="1304284.L21TH_2348"/>
<dbReference type="GO" id="GO:0003677">
    <property type="term" value="F:DNA binding"/>
    <property type="evidence" value="ECO:0007669"/>
    <property type="project" value="UniProtKB-KW"/>
</dbReference>
<feature type="coiled-coil region" evidence="9">
    <location>
        <begin position="21"/>
        <end position="74"/>
    </location>
</feature>
<proteinExistence type="inferred from homology"/>
<dbReference type="NCBIfam" id="TIGR02395">
    <property type="entry name" value="rpoN_sigma"/>
    <property type="match status" value="1"/>
</dbReference>
<comment type="caution">
    <text evidence="12">The sequence shown here is derived from an EMBL/GenBank/DDBJ whole genome shotgun (WGS) entry which is preliminary data.</text>
</comment>
<evidence type="ECO:0000256" key="2">
    <source>
        <dbReference type="ARBA" id="ARBA00022478"/>
    </source>
</evidence>
<evidence type="ECO:0000256" key="3">
    <source>
        <dbReference type="ARBA" id="ARBA00022679"/>
    </source>
</evidence>
<keyword evidence="6" id="KW-0731">Sigma factor</keyword>
<dbReference type="PRINTS" id="PR00045">
    <property type="entry name" value="SIGMA54FCT"/>
</dbReference>
<keyword evidence="8" id="KW-0804">Transcription</keyword>
<dbReference type="PIRSF" id="PIRSF000774">
    <property type="entry name" value="RpoN"/>
    <property type="match status" value="1"/>
</dbReference>
<evidence type="ECO:0000256" key="1">
    <source>
        <dbReference type="ARBA" id="ARBA00008798"/>
    </source>
</evidence>
<evidence type="ECO:0000256" key="6">
    <source>
        <dbReference type="ARBA" id="ARBA00023082"/>
    </source>
</evidence>
<dbReference type="GO" id="GO:0000428">
    <property type="term" value="C:DNA-directed RNA polymerase complex"/>
    <property type="evidence" value="ECO:0007669"/>
    <property type="project" value="UniProtKB-KW"/>
</dbReference>
<dbReference type="PROSITE" id="PS50044">
    <property type="entry name" value="SIGMA54_3"/>
    <property type="match status" value="1"/>
</dbReference>
<dbReference type="EMBL" id="ARZA01000260">
    <property type="protein sequence ID" value="EOC99612.1"/>
    <property type="molecule type" value="Genomic_DNA"/>
</dbReference>
<protein>
    <submittedName>
        <fullName evidence="12">RNA polymerase sigma-54 factor RpoN</fullName>
    </submittedName>
</protein>
<feature type="domain" description="RNA polymerase sigma factor 54 DNA-binding" evidence="10">
    <location>
        <begin position="301"/>
        <end position="458"/>
    </location>
</feature>
<dbReference type="Gene3D" id="1.10.10.1330">
    <property type="entry name" value="RNA polymerase sigma-54 factor, core-binding domain"/>
    <property type="match status" value="1"/>
</dbReference>
<dbReference type="PROSITE" id="PS00717">
    <property type="entry name" value="SIGMA54_1"/>
    <property type="match status" value="1"/>
</dbReference>
<dbReference type="OrthoDB" id="9814402at2"/>
<gene>
    <name evidence="12" type="ORF">L21TH_2348</name>
</gene>
<dbReference type="NCBIfam" id="NF009118">
    <property type="entry name" value="PRK12469.1"/>
    <property type="match status" value="1"/>
</dbReference>
<evidence type="ECO:0000259" key="10">
    <source>
        <dbReference type="Pfam" id="PF04552"/>
    </source>
</evidence>
<reference evidence="12 13" key="1">
    <citation type="journal article" date="2015" name="Geomicrobiol. J.">
        <title>Caldisalinibacter kiritimatiensis gen. nov., sp. nov., a moderately thermohalophilic thiosulfate-reducing bacterium from a hypersaline microbial mat.</title>
        <authorList>
            <person name="Ben Hania W."/>
            <person name="Joseph M."/>
            <person name="Fiebig A."/>
            <person name="Bunk B."/>
            <person name="Klenk H.-P."/>
            <person name="Fardeau M.-L."/>
            <person name="Spring S."/>
        </authorList>
    </citation>
    <scope>NUCLEOTIDE SEQUENCE [LARGE SCALE GENOMIC DNA]</scope>
    <source>
        <strain evidence="12 13">L21-TH-D2</strain>
    </source>
</reference>
<dbReference type="GO" id="GO:0006352">
    <property type="term" value="P:DNA-templated transcription initiation"/>
    <property type="evidence" value="ECO:0007669"/>
    <property type="project" value="InterPro"/>
</dbReference>
<dbReference type="Gene3D" id="1.10.10.60">
    <property type="entry name" value="Homeodomain-like"/>
    <property type="match status" value="1"/>
</dbReference>